<feature type="domain" description="SRCR" evidence="12">
    <location>
        <begin position="442"/>
        <end position="535"/>
    </location>
</feature>
<evidence type="ECO:0000256" key="4">
    <source>
        <dbReference type="ARBA" id="ARBA00022737"/>
    </source>
</evidence>
<dbReference type="GO" id="GO:0016020">
    <property type="term" value="C:membrane"/>
    <property type="evidence" value="ECO:0007669"/>
    <property type="project" value="UniProtKB-SubCell"/>
</dbReference>
<feature type="disulfide bond" evidence="9">
    <location>
        <begin position="367"/>
        <end position="377"/>
    </location>
</feature>
<feature type="region of interest" description="Disordered" evidence="10">
    <location>
        <begin position="133"/>
        <end position="155"/>
    </location>
</feature>
<evidence type="ECO:0000313" key="13">
    <source>
        <dbReference type="EMBL" id="KAK7889713.1"/>
    </source>
</evidence>
<evidence type="ECO:0000256" key="2">
    <source>
        <dbReference type="ARBA" id="ARBA00022692"/>
    </source>
</evidence>
<dbReference type="EMBL" id="JBBPFD010000018">
    <property type="protein sequence ID" value="KAK7889713.1"/>
    <property type="molecule type" value="Genomic_DNA"/>
</dbReference>
<evidence type="ECO:0000259" key="12">
    <source>
        <dbReference type="PROSITE" id="PS50287"/>
    </source>
</evidence>
<dbReference type="SUPFAM" id="SSF56487">
    <property type="entry name" value="SRCR-like"/>
    <property type="match status" value="2"/>
</dbReference>
<feature type="transmembrane region" description="Helical" evidence="11">
    <location>
        <begin position="100"/>
        <end position="121"/>
    </location>
</feature>
<keyword evidence="4" id="KW-0677">Repeat</keyword>
<evidence type="ECO:0000256" key="11">
    <source>
        <dbReference type="SAM" id="Phobius"/>
    </source>
</evidence>
<keyword evidence="6 11" id="KW-0472">Membrane</keyword>
<evidence type="ECO:0000256" key="6">
    <source>
        <dbReference type="ARBA" id="ARBA00023136"/>
    </source>
</evidence>
<comment type="caution">
    <text evidence="13">The sequence shown here is derived from an EMBL/GenBank/DDBJ whole genome shotgun (WGS) entry which is preliminary data.</text>
</comment>
<dbReference type="Gene3D" id="3.10.250.10">
    <property type="entry name" value="SRCR-like domain"/>
    <property type="match status" value="2"/>
</dbReference>
<feature type="domain" description="SRCR" evidence="12">
    <location>
        <begin position="301"/>
        <end position="398"/>
    </location>
</feature>
<dbReference type="Proteomes" id="UP001460270">
    <property type="component" value="Unassembled WGS sequence"/>
</dbReference>
<sequence>MWCLQQNMPHPSASSTFRISKQAHGATLSDGEGGDTYKTLDQDTHKRHTHADRGRFRHMDALDDSEDMSHTHNNPLFEMSSEVFSFEHGELKRAPRNRSWCLTVIVAYLILQTPLNIFLIYKVVSLGRLVSSPSSSQTSAQVSGGPTDFQSLAKNTSDLGGQLSTLKTQVESRCGDEGQINRIQTDLRWLNFSALTLESRLSSLSLTQGRQGPKGDKGDTGNAGTKGNQATRSRWSCRPTRTKGDQEMQDKKENLDQRVTLETQAHPDHKVLLVLKEIKVYLEQRARKEKLNAIVSTTDFVERAPGAGPDRGRVEVKYNSVWGTVCDDSFDIMDAKVVCKMLGFQNALSFSRFLPGSGRIWLDELKCLGTETDIFNCRHAGIGINNCDHSEDIGVVCAPASRTADSIILFHPSTPPTNSTFVNSGPTGPPRATRALQRNSNVRLVPGPDSGRVEVKNGNLFGSVWGTVCDDNFDIKDATVVCKMLGFQSASSYFKAPGGNGRIWLDQLACTGTETDVFNCRHADWATMTAPTKRT</sequence>
<dbReference type="PANTHER" id="PTHR48071:SF18">
    <property type="entry name" value="DELETED IN MALIGNANT BRAIN TUMORS 1 PROTEIN-RELATED"/>
    <property type="match status" value="1"/>
</dbReference>
<feature type="compositionally biased region" description="Basic and acidic residues" evidence="10">
    <location>
        <begin position="242"/>
        <end position="252"/>
    </location>
</feature>
<accession>A0AAW0N3P4</accession>
<comment type="subcellular location">
    <subcellularLocation>
        <location evidence="1">Membrane</location>
        <topology evidence="1">Single-pass membrane protein</topology>
    </subcellularLocation>
</comment>
<keyword evidence="7 9" id="KW-1015">Disulfide bond</keyword>
<dbReference type="InterPro" id="IPR036772">
    <property type="entry name" value="SRCR-like_dom_sf"/>
</dbReference>
<keyword evidence="14" id="KW-1185">Reference proteome</keyword>
<comment type="caution">
    <text evidence="9">Lacks conserved residue(s) required for the propagation of feature annotation.</text>
</comment>
<dbReference type="AlphaFoldDB" id="A0AAW0N3P4"/>
<evidence type="ECO:0000313" key="14">
    <source>
        <dbReference type="Proteomes" id="UP001460270"/>
    </source>
</evidence>
<keyword evidence="8" id="KW-0325">Glycoprotein</keyword>
<evidence type="ECO:0000256" key="5">
    <source>
        <dbReference type="ARBA" id="ARBA00022989"/>
    </source>
</evidence>
<feature type="compositionally biased region" description="Polar residues" evidence="10">
    <location>
        <begin position="222"/>
        <end position="234"/>
    </location>
</feature>
<dbReference type="PRINTS" id="PR00258">
    <property type="entry name" value="SPERACTRCPTR"/>
</dbReference>
<dbReference type="SMART" id="SM00202">
    <property type="entry name" value="SR"/>
    <property type="match status" value="2"/>
</dbReference>
<evidence type="ECO:0000256" key="9">
    <source>
        <dbReference type="PROSITE-ProRule" id="PRU00196"/>
    </source>
</evidence>
<dbReference type="PANTHER" id="PTHR48071">
    <property type="entry name" value="SRCR DOMAIN-CONTAINING PROTEIN"/>
    <property type="match status" value="1"/>
</dbReference>
<dbReference type="FunFam" id="3.10.250.10:FF:000011">
    <property type="entry name" value="Scavenger receptor class A member 5"/>
    <property type="match status" value="1"/>
</dbReference>
<gene>
    <name evidence="13" type="ORF">WMY93_025273</name>
</gene>
<dbReference type="PROSITE" id="PS00420">
    <property type="entry name" value="SRCR_1"/>
    <property type="match status" value="1"/>
</dbReference>
<feature type="region of interest" description="Disordered" evidence="10">
    <location>
        <begin position="22"/>
        <end position="57"/>
    </location>
</feature>
<keyword evidence="3" id="KW-0732">Signal</keyword>
<keyword evidence="2 11" id="KW-0812">Transmembrane</keyword>
<organism evidence="13 14">
    <name type="scientific">Mugilogobius chulae</name>
    <name type="common">yellowstripe goby</name>
    <dbReference type="NCBI Taxonomy" id="88201"/>
    <lineage>
        <taxon>Eukaryota</taxon>
        <taxon>Metazoa</taxon>
        <taxon>Chordata</taxon>
        <taxon>Craniata</taxon>
        <taxon>Vertebrata</taxon>
        <taxon>Euteleostomi</taxon>
        <taxon>Actinopterygii</taxon>
        <taxon>Neopterygii</taxon>
        <taxon>Teleostei</taxon>
        <taxon>Neoteleostei</taxon>
        <taxon>Acanthomorphata</taxon>
        <taxon>Gobiaria</taxon>
        <taxon>Gobiiformes</taxon>
        <taxon>Gobioidei</taxon>
        <taxon>Gobiidae</taxon>
        <taxon>Gobionellinae</taxon>
        <taxon>Mugilogobius</taxon>
    </lineage>
</organism>
<evidence type="ECO:0000256" key="3">
    <source>
        <dbReference type="ARBA" id="ARBA00022729"/>
    </source>
</evidence>
<feature type="region of interest" description="Disordered" evidence="10">
    <location>
        <begin position="206"/>
        <end position="252"/>
    </location>
</feature>
<protein>
    <recommendedName>
        <fullName evidence="12">SRCR domain-containing protein</fullName>
    </recommendedName>
</protein>
<evidence type="ECO:0000256" key="7">
    <source>
        <dbReference type="ARBA" id="ARBA00023157"/>
    </source>
</evidence>
<reference evidence="14" key="1">
    <citation type="submission" date="2024-04" db="EMBL/GenBank/DDBJ databases">
        <title>Salinicola lusitanus LLJ914,a marine bacterium isolated from the Okinawa Trough.</title>
        <authorList>
            <person name="Li J."/>
        </authorList>
    </citation>
    <scope>NUCLEOTIDE SEQUENCE [LARGE SCALE GENOMIC DNA]</scope>
</reference>
<evidence type="ECO:0000256" key="8">
    <source>
        <dbReference type="ARBA" id="ARBA00023180"/>
    </source>
</evidence>
<name>A0AAW0N3P4_9GOBI</name>
<dbReference type="FunFam" id="3.10.250.10:FF:000016">
    <property type="entry name" value="Scavenger receptor cysteine-rich protein type 12"/>
    <property type="match status" value="1"/>
</dbReference>
<feature type="compositionally biased region" description="Low complexity" evidence="10">
    <location>
        <begin position="133"/>
        <end position="143"/>
    </location>
</feature>
<proteinExistence type="predicted"/>
<dbReference type="InterPro" id="IPR001190">
    <property type="entry name" value="SRCR"/>
</dbReference>
<evidence type="ECO:0000256" key="1">
    <source>
        <dbReference type="ARBA" id="ARBA00004167"/>
    </source>
</evidence>
<dbReference type="Pfam" id="PF00530">
    <property type="entry name" value="SRCR"/>
    <property type="match status" value="2"/>
</dbReference>
<feature type="disulfide bond" evidence="9">
    <location>
        <begin position="510"/>
        <end position="520"/>
    </location>
</feature>
<evidence type="ECO:0000256" key="10">
    <source>
        <dbReference type="SAM" id="MobiDB-lite"/>
    </source>
</evidence>
<dbReference type="PROSITE" id="PS50287">
    <property type="entry name" value="SRCR_2"/>
    <property type="match status" value="2"/>
</dbReference>
<keyword evidence="5 11" id="KW-1133">Transmembrane helix</keyword>